<protein>
    <submittedName>
        <fullName evidence="2">Uncharacterized protein</fullName>
    </submittedName>
</protein>
<accession>A0AAP0HV46</accession>
<dbReference type="Proteomes" id="UP001420932">
    <property type="component" value="Unassembled WGS sequence"/>
</dbReference>
<reference evidence="2 3" key="1">
    <citation type="submission" date="2024-01" db="EMBL/GenBank/DDBJ databases">
        <title>Genome assemblies of Stephania.</title>
        <authorList>
            <person name="Yang L."/>
        </authorList>
    </citation>
    <scope>NUCLEOTIDE SEQUENCE [LARGE SCALE GENOMIC DNA]</scope>
    <source>
        <strain evidence="2">YNDBR</strain>
        <tissue evidence="2">Leaf</tissue>
    </source>
</reference>
<keyword evidence="3" id="KW-1185">Reference proteome</keyword>
<evidence type="ECO:0000313" key="3">
    <source>
        <dbReference type="Proteomes" id="UP001420932"/>
    </source>
</evidence>
<name>A0AAP0HV46_9MAGN</name>
<dbReference type="AlphaFoldDB" id="A0AAP0HV46"/>
<evidence type="ECO:0000256" key="1">
    <source>
        <dbReference type="SAM" id="MobiDB-lite"/>
    </source>
</evidence>
<sequence>MDGGVIGIVVGLVFVVVLVPGEIATTDYVVGEGFTHFWLVGDESVESGLRFRMEQVGEREERACSIREVIDSSLRSTAKIDREEVLRKKVKKKIMVISKKLQYESVNALASSMMKCLLIQHDMKQEGMLKNVRKKFLEMFGLWCQLLCNGVKIKFRIFKKAWNATVTATFHQILILATKAFQVIPMKEPHPVTINLNTIGQHYNYCTFDGHCSSSKKLSINVLNWLRHYPSSQRPVFASTTTTRSDRLSPITLHHPLLLPMQARWRVVDRSDARFRRNRDDAMEGQVECIRDVHEFQSALENVLQFLRSVEGEKGDQEGGRHPTRGPGARHEFVGNLGKMKGMRFLMNSLNADQQQRLDQRDAILLQGGIPSTFSHIISSIGGSNFDSGNGNGRRFAGGGGAGRLAAKLAITRRNSGGSDDNGEASAS</sequence>
<evidence type="ECO:0000313" key="2">
    <source>
        <dbReference type="EMBL" id="KAK9098727.1"/>
    </source>
</evidence>
<proteinExistence type="predicted"/>
<comment type="caution">
    <text evidence="2">The sequence shown here is derived from an EMBL/GenBank/DDBJ whole genome shotgun (WGS) entry which is preliminary data.</text>
</comment>
<gene>
    <name evidence="2" type="ORF">Syun_025772</name>
</gene>
<feature type="compositionally biased region" description="Basic and acidic residues" evidence="1">
    <location>
        <begin position="312"/>
        <end position="321"/>
    </location>
</feature>
<dbReference type="EMBL" id="JBBNAF010000011">
    <property type="protein sequence ID" value="KAK9098727.1"/>
    <property type="molecule type" value="Genomic_DNA"/>
</dbReference>
<organism evidence="2 3">
    <name type="scientific">Stephania yunnanensis</name>
    <dbReference type="NCBI Taxonomy" id="152371"/>
    <lineage>
        <taxon>Eukaryota</taxon>
        <taxon>Viridiplantae</taxon>
        <taxon>Streptophyta</taxon>
        <taxon>Embryophyta</taxon>
        <taxon>Tracheophyta</taxon>
        <taxon>Spermatophyta</taxon>
        <taxon>Magnoliopsida</taxon>
        <taxon>Ranunculales</taxon>
        <taxon>Menispermaceae</taxon>
        <taxon>Menispermoideae</taxon>
        <taxon>Cissampelideae</taxon>
        <taxon>Stephania</taxon>
    </lineage>
</organism>
<feature type="region of interest" description="Disordered" evidence="1">
    <location>
        <begin position="312"/>
        <end position="331"/>
    </location>
</feature>